<reference evidence="1 2" key="1">
    <citation type="submission" date="2021-02" db="EMBL/GenBank/DDBJ databases">
        <authorList>
            <person name="Park J.-S."/>
        </authorList>
    </citation>
    <scope>NUCLEOTIDE SEQUENCE [LARGE SCALE GENOMIC DNA]</scope>
    <source>
        <strain evidence="1 2">188UL20-2</strain>
    </source>
</reference>
<sequence length="160" mass="18753">MQKLEIRNPRKDWVISELSSLISEWEEWKEEVAQIEDYPYDHNVQSSVFADGEENMVKHSIMQMKTITFLDNNISGHWFINGRDRECCDRTDLRLNIRVKHRLQDLHEIAASLSYALLADSYWMQKGKEMIDKIADKSPEVALEIVAGYLKNPMNIEPKV</sequence>
<name>A0ABS2HQQ7_9VIBR</name>
<evidence type="ECO:0000313" key="2">
    <source>
        <dbReference type="Proteomes" id="UP000809621"/>
    </source>
</evidence>
<comment type="caution">
    <text evidence="1">The sequence shown here is derived from an EMBL/GenBank/DDBJ whole genome shotgun (WGS) entry which is preliminary data.</text>
</comment>
<protein>
    <submittedName>
        <fullName evidence="1">Uncharacterized protein</fullName>
    </submittedName>
</protein>
<dbReference type="RefSeq" id="WP_205159687.1">
    <property type="nucleotide sequence ID" value="NZ_JAFEUM010000009.1"/>
</dbReference>
<dbReference type="Proteomes" id="UP000809621">
    <property type="component" value="Unassembled WGS sequence"/>
</dbReference>
<gene>
    <name evidence="1" type="ORF">JQC93_17625</name>
</gene>
<organism evidence="1 2">
    <name type="scientific">Vibrio ulleungensis</name>
    <dbReference type="NCBI Taxonomy" id="2807619"/>
    <lineage>
        <taxon>Bacteria</taxon>
        <taxon>Pseudomonadati</taxon>
        <taxon>Pseudomonadota</taxon>
        <taxon>Gammaproteobacteria</taxon>
        <taxon>Vibrionales</taxon>
        <taxon>Vibrionaceae</taxon>
        <taxon>Vibrio</taxon>
    </lineage>
</organism>
<keyword evidence="2" id="KW-1185">Reference proteome</keyword>
<accession>A0ABS2HQQ7</accession>
<evidence type="ECO:0000313" key="1">
    <source>
        <dbReference type="EMBL" id="MBM7038217.1"/>
    </source>
</evidence>
<dbReference type="EMBL" id="JAFEUM010000009">
    <property type="protein sequence ID" value="MBM7038217.1"/>
    <property type="molecule type" value="Genomic_DNA"/>
</dbReference>
<proteinExistence type="predicted"/>